<dbReference type="EMBL" id="JAPWTJ010000794">
    <property type="protein sequence ID" value="KAJ8975596.1"/>
    <property type="molecule type" value="Genomic_DNA"/>
</dbReference>
<dbReference type="SUPFAM" id="SSF52087">
    <property type="entry name" value="CRAL/TRIO domain"/>
    <property type="match status" value="1"/>
</dbReference>
<comment type="caution">
    <text evidence="2">The sequence shown here is derived from an EMBL/GenBank/DDBJ whole genome shotgun (WGS) entry which is preliminary data.</text>
</comment>
<dbReference type="CDD" id="cd00170">
    <property type="entry name" value="SEC14"/>
    <property type="match status" value="1"/>
</dbReference>
<gene>
    <name evidence="2" type="ORF">NQ317_004437</name>
</gene>
<evidence type="ECO:0000313" key="3">
    <source>
        <dbReference type="Proteomes" id="UP001162164"/>
    </source>
</evidence>
<feature type="non-terminal residue" evidence="2">
    <location>
        <position position="109"/>
    </location>
</feature>
<keyword evidence="3" id="KW-1185">Reference proteome</keyword>
<dbReference type="Pfam" id="PF00650">
    <property type="entry name" value="CRAL_TRIO"/>
    <property type="match status" value="1"/>
</dbReference>
<dbReference type="PANTHER" id="PTHR10174:SF130">
    <property type="entry name" value="ALPHA-TOCOPHEROL TRANSFER PROTEIN-LIKE"/>
    <property type="match status" value="1"/>
</dbReference>
<feature type="domain" description="CRAL-TRIO" evidence="1">
    <location>
        <begin position="44"/>
        <end position="109"/>
    </location>
</feature>
<proteinExistence type="predicted"/>
<dbReference type="InterPro" id="IPR036865">
    <property type="entry name" value="CRAL-TRIO_dom_sf"/>
</dbReference>
<dbReference type="Gene3D" id="3.40.525.10">
    <property type="entry name" value="CRAL-TRIO lipid binding domain"/>
    <property type="match status" value="1"/>
</dbReference>
<protein>
    <recommendedName>
        <fullName evidence="1">CRAL-TRIO domain-containing protein</fullName>
    </recommendedName>
</protein>
<evidence type="ECO:0000259" key="1">
    <source>
        <dbReference type="PROSITE" id="PS50191"/>
    </source>
</evidence>
<evidence type="ECO:0000313" key="2">
    <source>
        <dbReference type="EMBL" id="KAJ8975596.1"/>
    </source>
</evidence>
<dbReference type="PANTHER" id="PTHR10174">
    <property type="entry name" value="ALPHA-TOCOPHEROL TRANSFER PROTEIN-RELATED"/>
    <property type="match status" value="1"/>
</dbReference>
<dbReference type="Proteomes" id="UP001162164">
    <property type="component" value="Unassembled WGS sequence"/>
</dbReference>
<accession>A0ABQ9JC46</accession>
<reference evidence="2" key="1">
    <citation type="journal article" date="2023" name="Insect Mol. Biol.">
        <title>Genome sequencing provides insights into the evolution of gene families encoding plant cell wall-degrading enzymes in longhorned beetles.</title>
        <authorList>
            <person name="Shin N.R."/>
            <person name="Okamura Y."/>
            <person name="Kirsch R."/>
            <person name="Pauchet Y."/>
        </authorList>
    </citation>
    <scope>NUCLEOTIDE SEQUENCE</scope>
    <source>
        <strain evidence="2">MMC_N1</strain>
    </source>
</reference>
<dbReference type="InterPro" id="IPR001251">
    <property type="entry name" value="CRAL-TRIO_dom"/>
</dbReference>
<dbReference type="PROSITE" id="PS50191">
    <property type="entry name" value="CRAL_TRIO"/>
    <property type="match status" value="1"/>
</dbReference>
<name>A0ABQ9JC46_9CUCU</name>
<organism evidence="2 3">
    <name type="scientific">Molorchus minor</name>
    <dbReference type="NCBI Taxonomy" id="1323400"/>
    <lineage>
        <taxon>Eukaryota</taxon>
        <taxon>Metazoa</taxon>
        <taxon>Ecdysozoa</taxon>
        <taxon>Arthropoda</taxon>
        <taxon>Hexapoda</taxon>
        <taxon>Insecta</taxon>
        <taxon>Pterygota</taxon>
        <taxon>Neoptera</taxon>
        <taxon>Endopterygota</taxon>
        <taxon>Coleoptera</taxon>
        <taxon>Polyphaga</taxon>
        <taxon>Cucujiformia</taxon>
        <taxon>Chrysomeloidea</taxon>
        <taxon>Cerambycidae</taxon>
        <taxon>Lamiinae</taxon>
        <taxon>Monochamini</taxon>
        <taxon>Molorchus</taxon>
    </lineage>
</organism>
<sequence length="109" mass="12747">MTAVIHEGDVCDTSRRKGLNFGVVSGLLCELAYVQIKNVTSIDIIIDCNNFSLKHIYSLSRKFAKRMMFFMSECLPMELLHIYVVRQPRIFYVAYSLFKPFIEDRMKKL</sequence>